<dbReference type="GO" id="GO:0022857">
    <property type="term" value="F:transmembrane transporter activity"/>
    <property type="evidence" value="ECO:0007669"/>
    <property type="project" value="UniProtKB-ARBA"/>
</dbReference>
<keyword evidence="3" id="KW-0067">ATP-binding</keyword>
<accession>A0A381Y2A7</accession>
<proteinExistence type="predicted"/>
<dbReference type="SMART" id="SM00382">
    <property type="entry name" value="AAA"/>
    <property type="match status" value="1"/>
</dbReference>
<keyword evidence="2" id="KW-0547">Nucleotide-binding</keyword>
<evidence type="ECO:0000256" key="2">
    <source>
        <dbReference type="ARBA" id="ARBA00022741"/>
    </source>
</evidence>
<name>A0A381Y2A7_9ZZZZ</name>
<dbReference type="InterPro" id="IPR027417">
    <property type="entry name" value="P-loop_NTPase"/>
</dbReference>
<dbReference type="Gene3D" id="3.40.50.300">
    <property type="entry name" value="P-loop containing nucleotide triphosphate hydrolases"/>
    <property type="match status" value="1"/>
</dbReference>
<dbReference type="Gene3D" id="2.40.50.100">
    <property type="match status" value="1"/>
</dbReference>
<gene>
    <name evidence="5" type="ORF">METZ01_LOCUS123998</name>
</gene>
<dbReference type="InterPro" id="IPR012340">
    <property type="entry name" value="NA-bd_OB-fold"/>
</dbReference>
<evidence type="ECO:0000256" key="1">
    <source>
        <dbReference type="ARBA" id="ARBA00022448"/>
    </source>
</evidence>
<feature type="domain" description="ABC transporter" evidence="4">
    <location>
        <begin position="4"/>
        <end position="240"/>
    </location>
</feature>
<dbReference type="SUPFAM" id="SSF52540">
    <property type="entry name" value="P-loop containing nucleoside triphosphate hydrolases"/>
    <property type="match status" value="1"/>
</dbReference>
<dbReference type="PANTHER" id="PTHR43875">
    <property type="entry name" value="MALTODEXTRIN IMPORT ATP-BINDING PROTEIN MSMX"/>
    <property type="match status" value="1"/>
</dbReference>
<dbReference type="SUPFAM" id="SSF50331">
    <property type="entry name" value="MOP-like"/>
    <property type="match status" value="1"/>
</dbReference>
<reference evidence="5" key="1">
    <citation type="submission" date="2018-05" db="EMBL/GenBank/DDBJ databases">
        <authorList>
            <person name="Lanie J.A."/>
            <person name="Ng W.-L."/>
            <person name="Kazmierczak K.M."/>
            <person name="Andrzejewski T.M."/>
            <person name="Davidsen T.M."/>
            <person name="Wayne K.J."/>
            <person name="Tettelin H."/>
            <person name="Glass J.I."/>
            <person name="Rusch D."/>
            <person name="Podicherti R."/>
            <person name="Tsui H.-C.T."/>
            <person name="Winkler M.E."/>
        </authorList>
    </citation>
    <scope>NUCLEOTIDE SEQUENCE</scope>
</reference>
<protein>
    <recommendedName>
        <fullName evidence="4">ABC transporter domain-containing protein</fullName>
    </recommendedName>
</protein>
<dbReference type="PROSITE" id="PS50893">
    <property type="entry name" value="ABC_TRANSPORTER_2"/>
    <property type="match status" value="1"/>
</dbReference>
<dbReference type="GO" id="GO:0005524">
    <property type="term" value="F:ATP binding"/>
    <property type="evidence" value="ECO:0007669"/>
    <property type="project" value="UniProtKB-KW"/>
</dbReference>
<dbReference type="Gene3D" id="2.40.50.140">
    <property type="entry name" value="Nucleic acid-binding proteins"/>
    <property type="match status" value="1"/>
</dbReference>
<dbReference type="AlphaFoldDB" id="A0A381Y2A7"/>
<dbReference type="Pfam" id="PF00005">
    <property type="entry name" value="ABC_tran"/>
    <property type="match status" value="1"/>
</dbReference>
<dbReference type="InterPro" id="IPR003593">
    <property type="entry name" value="AAA+_ATPase"/>
</dbReference>
<dbReference type="InterPro" id="IPR008995">
    <property type="entry name" value="Mo/tungstate-bd_C_term_dom"/>
</dbReference>
<evidence type="ECO:0000259" key="4">
    <source>
        <dbReference type="PROSITE" id="PS50893"/>
    </source>
</evidence>
<sequence>MAKIEFKNVGHSYDINTEKPVYALEPFSLSWDNGGRYALLGPSGCGKTTMLNIMSGLITPSEGSVYFDDQEITSIRTEQRNIAQVFQFPVIYSTMSVYENLAFPLKCRNYDDSKIKQKVYEVADILNLNSFLDAAAKELTADQKQLISLGRGLVRENVAAVLMDEPLTVIDPDLKFKLRLKLKEINSKYQTTLIYVTHDQNEAMTFAEKIIVMDSGRIVQSGTSKELFERPRTSFVAYFIGTPAMNMYSCSIENNELVLGSSKIKIDTNLAQITSEQLKVGIRSEFIELTDKPCKNSIHTKINLDEDFGNYRLLTCVFENLEIKVKINRDQSIPSENPYLILPQSRLCLYENDILVN</sequence>
<dbReference type="GO" id="GO:0055052">
    <property type="term" value="C:ATP-binding cassette (ABC) transporter complex, substrate-binding subunit-containing"/>
    <property type="evidence" value="ECO:0007669"/>
    <property type="project" value="TreeGrafter"/>
</dbReference>
<dbReference type="FunFam" id="3.40.50.300:FF:000042">
    <property type="entry name" value="Maltose/maltodextrin ABC transporter, ATP-binding protein"/>
    <property type="match status" value="1"/>
</dbReference>
<dbReference type="InterPro" id="IPR047641">
    <property type="entry name" value="ABC_transpr_MalK/UgpC-like"/>
</dbReference>
<keyword evidence="1" id="KW-0813">Transport</keyword>
<dbReference type="InterPro" id="IPR003439">
    <property type="entry name" value="ABC_transporter-like_ATP-bd"/>
</dbReference>
<evidence type="ECO:0000313" key="5">
    <source>
        <dbReference type="EMBL" id="SVA71144.1"/>
    </source>
</evidence>
<dbReference type="PANTHER" id="PTHR43875:SF14">
    <property type="entry name" value="ABC TRANSPORTER ATP-BINDING PROTEIN"/>
    <property type="match status" value="1"/>
</dbReference>
<evidence type="ECO:0000256" key="3">
    <source>
        <dbReference type="ARBA" id="ARBA00022840"/>
    </source>
</evidence>
<organism evidence="5">
    <name type="scientific">marine metagenome</name>
    <dbReference type="NCBI Taxonomy" id="408172"/>
    <lineage>
        <taxon>unclassified sequences</taxon>
        <taxon>metagenomes</taxon>
        <taxon>ecological metagenomes</taxon>
    </lineage>
</organism>
<dbReference type="GO" id="GO:0016887">
    <property type="term" value="F:ATP hydrolysis activity"/>
    <property type="evidence" value="ECO:0007669"/>
    <property type="project" value="InterPro"/>
</dbReference>
<dbReference type="EMBL" id="UINC01017229">
    <property type="protein sequence ID" value="SVA71144.1"/>
    <property type="molecule type" value="Genomic_DNA"/>
</dbReference>